<feature type="non-terminal residue" evidence="3">
    <location>
        <position position="552"/>
    </location>
</feature>
<dbReference type="SUPFAM" id="SSF53098">
    <property type="entry name" value="Ribonuclease H-like"/>
    <property type="match status" value="1"/>
</dbReference>
<dbReference type="InterPro" id="IPR025398">
    <property type="entry name" value="DUF4371"/>
</dbReference>
<name>A0A1B6KXF3_9HEMI</name>
<evidence type="ECO:0000259" key="2">
    <source>
        <dbReference type="Pfam" id="PF14291"/>
    </source>
</evidence>
<evidence type="ECO:0000256" key="1">
    <source>
        <dbReference type="SAM" id="MobiDB-lite"/>
    </source>
</evidence>
<dbReference type="PANTHER" id="PTHR45749:SF37">
    <property type="entry name" value="OS05G0311600 PROTEIN"/>
    <property type="match status" value="1"/>
</dbReference>
<feature type="domain" description="DUF4371" evidence="2">
    <location>
        <begin position="231"/>
        <end position="457"/>
    </location>
</feature>
<dbReference type="PANTHER" id="PTHR45749">
    <property type="match status" value="1"/>
</dbReference>
<proteinExistence type="predicted"/>
<sequence>MKRSYQSGAKKRQDKKKREEDASKCSSTLSAWLCPTTSTTTTKSTNVTSTSSTETRPIIASVPGNEIEEEVTAQDNAEESIDEEVTCLGLGHQQENCAKPPTSPTSSSELIGVNDQVECSRTNKINETCLNTGEPHFPDQIIDPEVKKRIIELGPYQPVGPFPYDGKQGRSFSDNYFTLKSKSGLKLKRTWLCYSSKLDCVYCQPCWLFPQKGPVGGWDSGLRDWKHLSDRIKTHENSQHHADSCLVYEQWRRHGSIDDALEKGLKEERNFWRKVLKRVLDVSLMLATCNLPFRGDSWHITDRNKGNFLSLIELLSKYDTILEDLITRPSGTVNYLSPTIQNEIISLMASEVLSGIKEELLSAPFFSIIYDTTQDVSKVDQLSEVFRYVKIDHDQLGKPYELRICETFTSFTAVTDQTASGLEDVIIKSISEKGLDITKCRGQGYDGASVMSGVYNGVQKRIQELAPHAYFIHCASHNLNLVLKDAVECNREIAQFFETVQNIYSFFGHSIVRWQELKVVSGCTENPKAPVPKDKVTLKTLNPTRWAGRYEA</sequence>
<feature type="region of interest" description="Disordered" evidence="1">
    <location>
        <begin position="36"/>
        <end position="55"/>
    </location>
</feature>
<dbReference type="EMBL" id="GEBQ01024043">
    <property type="protein sequence ID" value="JAT15934.1"/>
    <property type="molecule type" value="Transcribed_RNA"/>
</dbReference>
<reference evidence="3" key="1">
    <citation type="submission" date="2015-11" db="EMBL/GenBank/DDBJ databases">
        <title>De novo transcriptome assembly of four potential Pierce s Disease insect vectors from Arizona vineyards.</title>
        <authorList>
            <person name="Tassone E.E."/>
        </authorList>
    </citation>
    <scope>NUCLEOTIDE SEQUENCE</scope>
</reference>
<dbReference type="Pfam" id="PF14291">
    <property type="entry name" value="DUF4371"/>
    <property type="match status" value="1"/>
</dbReference>
<protein>
    <recommendedName>
        <fullName evidence="2">DUF4371 domain-containing protein</fullName>
    </recommendedName>
</protein>
<organism evidence="3">
    <name type="scientific">Graphocephala atropunctata</name>
    <dbReference type="NCBI Taxonomy" id="36148"/>
    <lineage>
        <taxon>Eukaryota</taxon>
        <taxon>Metazoa</taxon>
        <taxon>Ecdysozoa</taxon>
        <taxon>Arthropoda</taxon>
        <taxon>Hexapoda</taxon>
        <taxon>Insecta</taxon>
        <taxon>Pterygota</taxon>
        <taxon>Neoptera</taxon>
        <taxon>Paraneoptera</taxon>
        <taxon>Hemiptera</taxon>
        <taxon>Auchenorrhyncha</taxon>
        <taxon>Membracoidea</taxon>
        <taxon>Cicadellidae</taxon>
        <taxon>Cicadellinae</taxon>
        <taxon>Cicadellini</taxon>
        <taxon>Graphocephala</taxon>
    </lineage>
</organism>
<feature type="region of interest" description="Disordered" evidence="1">
    <location>
        <begin position="1"/>
        <end position="27"/>
    </location>
</feature>
<evidence type="ECO:0000313" key="3">
    <source>
        <dbReference type="EMBL" id="JAT15934.1"/>
    </source>
</evidence>
<dbReference type="InterPro" id="IPR012337">
    <property type="entry name" value="RNaseH-like_sf"/>
</dbReference>
<feature type="compositionally biased region" description="Basic residues" evidence="1">
    <location>
        <begin position="1"/>
        <end position="15"/>
    </location>
</feature>
<accession>A0A1B6KXF3</accession>
<dbReference type="AlphaFoldDB" id="A0A1B6KXF3"/>
<gene>
    <name evidence="3" type="ORF">g.36559</name>
</gene>